<dbReference type="GO" id="GO:1990757">
    <property type="term" value="F:ubiquitin ligase activator activity"/>
    <property type="evidence" value="ECO:0007669"/>
    <property type="project" value="TreeGrafter"/>
</dbReference>
<feature type="region of interest" description="Disordered" evidence="3">
    <location>
        <begin position="56"/>
        <end position="80"/>
    </location>
</feature>
<dbReference type="AlphaFoldDB" id="A0AAD8RWS6"/>
<proteinExistence type="predicted"/>
<comment type="caution">
    <text evidence="4">The sequence shown here is derived from an EMBL/GenBank/DDBJ whole genome shotgun (WGS) entry which is preliminary data.</text>
</comment>
<reference evidence="4" key="1">
    <citation type="submission" date="2023-07" db="EMBL/GenBank/DDBJ databases">
        <title>A chromosome-level genome assembly of Lolium multiflorum.</title>
        <authorList>
            <person name="Chen Y."/>
            <person name="Copetti D."/>
            <person name="Kolliker R."/>
            <person name="Studer B."/>
        </authorList>
    </citation>
    <scope>NUCLEOTIDE SEQUENCE</scope>
    <source>
        <strain evidence="4">02402/16</strain>
        <tissue evidence="4">Leaf</tissue>
    </source>
</reference>
<sequence length="191" mass="21057">MASLHSTTHYCPVRISLLPRSARTLSLCPPSSAPHHVPSLRSPDTPYARLLRTELFPDSSPNPISPNKADHPAPSSHFASADKRDYDDIRYGASSPNMAPRTVPKMPHKVLDAPSLHDDFYHNLIDWLSQNMLAVTKLCNMGPRDSVCAVHWTREGSNLAISTSLGDVQVHSLVIILHLQFPLLDGSPNMN</sequence>
<dbReference type="PANTHER" id="PTHR19918">
    <property type="entry name" value="CELL DIVISION CYCLE 20 CDC20 FIZZY -RELATED"/>
    <property type="match status" value="1"/>
</dbReference>
<keyword evidence="2" id="KW-0677">Repeat</keyword>
<dbReference type="InterPro" id="IPR015943">
    <property type="entry name" value="WD40/YVTN_repeat-like_dom_sf"/>
</dbReference>
<gene>
    <name evidence="4" type="ORF">QYE76_007025</name>
</gene>
<dbReference type="InterPro" id="IPR033010">
    <property type="entry name" value="Cdc20/Fizzy"/>
</dbReference>
<protein>
    <submittedName>
        <fullName evidence="4">Uncharacterized protein</fullName>
    </submittedName>
</protein>
<dbReference type="EMBL" id="JAUUTY010000005">
    <property type="protein sequence ID" value="KAK1632710.1"/>
    <property type="molecule type" value="Genomic_DNA"/>
</dbReference>
<evidence type="ECO:0000313" key="5">
    <source>
        <dbReference type="Proteomes" id="UP001231189"/>
    </source>
</evidence>
<dbReference type="PANTHER" id="PTHR19918:SF36">
    <property type="entry name" value="PROTEIN FIZZY-RELATED 3"/>
    <property type="match status" value="1"/>
</dbReference>
<dbReference type="GO" id="GO:0031145">
    <property type="term" value="P:anaphase-promoting complex-dependent catabolic process"/>
    <property type="evidence" value="ECO:0007669"/>
    <property type="project" value="TreeGrafter"/>
</dbReference>
<name>A0AAD8RWS6_LOLMU</name>
<evidence type="ECO:0000313" key="4">
    <source>
        <dbReference type="EMBL" id="KAK1632710.1"/>
    </source>
</evidence>
<dbReference type="GO" id="GO:0005680">
    <property type="term" value="C:anaphase-promoting complex"/>
    <property type="evidence" value="ECO:0007669"/>
    <property type="project" value="TreeGrafter"/>
</dbReference>
<dbReference type="GO" id="GO:1905786">
    <property type="term" value="P:positive regulation of anaphase-promoting complex-dependent catabolic process"/>
    <property type="evidence" value="ECO:0007669"/>
    <property type="project" value="TreeGrafter"/>
</dbReference>
<keyword evidence="5" id="KW-1185">Reference proteome</keyword>
<evidence type="ECO:0000256" key="2">
    <source>
        <dbReference type="ARBA" id="ARBA00022737"/>
    </source>
</evidence>
<dbReference type="Gene3D" id="2.130.10.10">
    <property type="entry name" value="YVTN repeat-like/Quinoprotein amine dehydrogenase"/>
    <property type="match status" value="1"/>
</dbReference>
<keyword evidence="1" id="KW-0853">WD repeat</keyword>
<dbReference type="GO" id="GO:0010997">
    <property type="term" value="F:anaphase-promoting complex binding"/>
    <property type="evidence" value="ECO:0007669"/>
    <property type="project" value="InterPro"/>
</dbReference>
<evidence type="ECO:0000256" key="3">
    <source>
        <dbReference type="SAM" id="MobiDB-lite"/>
    </source>
</evidence>
<organism evidence="4 5">
    <name type="scientific">Lolium multiflorum</name>
    <name type="common">Italian ryegrass</name>
    <name type="synonym">Lolium perenne subsp. multiflorum</name>
    <dbReference type="NCBI Taxonomy" id="4521"/>
    <lineage>
        <taxon>Eukaryota</taxon>
        <taxon>Viridiplantae</taxon>
        <taxon>Streptophyta</taxon>
        <taxon>Embryophyta</taxon>
        <taxon>Tracheophyta</taxon>
        <taxon>Spermatophyta</taxon>
        <taxon>Magnoliopsida</taxon>
        <taxon>Liliopsida</taxon>
        <taxon>Poales</taxon>
        <taxon>Poaceae</taxon>
        <taxon>BOP clade</taxon>
        <taxon>Pooideae</taxon>
        <taxon>Poodae</taxon>
        <taxon>Poeae</taxon>
        <taxon>Poeae Chloroplast Group 2 (Poeae type)</taxon>
        <taxon>Loliodinae</taxon>
        <taxon>Loliinae</taxon>
        <taxon>Lolium</taxon>
    </lineage>
</organism>
<dbReference type="Proteomes" id="UP001231189">
    <property type="component" value="Unassembled WGS sequence"/>
</dbReference>
<accession>A0AAD8RWS6</accession>
<evidence type="ECO:0000256" key="1">
    <source>
        <dbReference type="ARBA" id="ARBA00022574"/>
    </source>
</evidence>